<dbReference type="RefSeq" id="WP_109065292.1">
    <property type="nucleotide sequence ID" value="NZ_QEYG01000002.1"/>
</dbReference>
<dbReference type="SUPFAM" id="SSF52540">
    <property type="entry name" value="P-loop containing nucleoside triphosphate hydrolases"/>
    <property type="match status" value="1"/>
</dbReference>
<dbReference type="InterPro" id="IPR026866">
    <property type="entry name" value="CR006_AAA"/>
</dbReference>
<dbReference type="Gene3D" id="3.40.50.300">
    <property type="entry name" value="P-loop containing nucleotide triphosphate hydrolases"/>
    <property type="match status" value="1"/>
</dbReference>
<sequence>MNLPQIATELSNIDESIFLVYAFNATGKTRLSVSYKDESKKANENKHSGVYYNAFSEDLFTWDNDEDNNGENICLNVIKSNLNKFHSLLTEEDIYKKLEPYKFNFKFRFKMEDPEKGIDSIYFYIKLDEKDEDGQDKEQLIKISRGEERIFVWCFFLALFEVDGWADEQSKHFFIDDPVSSLDDHNIFITAVTLFDLIEKYFKHRKIIITTHHIGLFSILYNWLNKGEKASMFKKRDNKSYVKTFMLSKNDDSLSLDKFEKSVFLYHLHLLQKLKKARDNDELYGYHFVLLRQVLENIASFLGVGQFAYVLQQIGINEARIPNMINVLSHKNIFYYETDTISPSNKEDLKDILHGLFTKYNFHI</sequence>
<comment type="caution">
    <text evidence="2">The sequence shown here is derived from an EMBL/GenBank/DDBJ whole genome shotgun (WGS) entry which is preliminary data.</text>
</comment>
<evidence type="ECO:0000313" key="2">
    <source>
        <dbReference type="EMBL" id="PWE21126.1"/>
    </source>
</evidence>
<organism evidence="2 3">
    <name type="scientific">Aliarcobacter skirrowii</name>
    <dbReference type="NCBI Taxonomy" id="28200"/>
    <lineage>
        <taxon>Bacteria</taxon>
        <taxon>Pseudomonadati</taxon>
        <taxon>Campylobacterota</taxon>
        <taxon>Epsilonproteobacteria</taxon>
        <taxon>Campylobacterales</taxon>
        <taxon>Arcobacteraceae</taxon>
        <taxon>Aliarcobacter</taxon>
    </lineage>
</organism>
<dbReference type="InterPro" id="IPR027417">
    <property type="entry name" value="P-loop_NTPase"/>
</dbReference>
<evidence type="ECO:0000313" key="3">
    <source>
        <dbReference type="Proteomes" id="UP000245014"/>
    </source>
</evidence>
<protein>
    <submittedName>
        <fullName evidence="2">Anticodon nuclease</fullName>
    </submittedName>
</protein>
<feature type="domain" description="Protein CR006 P-loop" evidence="1">
    <location>
        <begin position="134"/>
        <end position="333"/>
    </location>
</feature>
<name>A0A2U2C062_9BACT</name>
<dbReference type="Proteomes" id="UP000245014">
    <property type="component" value="Unassembled WGS sequence"/>
</dbReference>
<gene>
    <name evidence="2" type="ORF">DF188_06345</name>
</gene>
<dbReference type="AlphaFoldDB" id="A0A2U2C062"/>
<evidence type="ECO:0000259" key="1">
    <source>
        <dbReference type="Pfam" id="PF13166"/>
    </source>
</evidence>
<proteinExistence type="predicted"/>
<dbReference type="EMBL" id="QEYI01000004">
    <property type="protein sequence ID" value="PWE21126.1"/>
    <property type="molecule type" value="Genomic_DNA"/>
</dbReference>
<dbReference type="Pfam" id="PF13166">
    <property type="entry name" value="AAA_13"/>
    <property type="match status" value="1"/>
</dbReference>
<accession>A0A2U2C062</accession>
<reference evidence="2 3" key="1">
    <citation type="submission" date="2018-05" db="EMBL/GenBank/DDBJ databases">
        <title>Antimicrobial susceptibility testing and genomic analysis of Arcobacter skirrowii strains and one Arcobacter butzleri isolated from German poultry farms.</title>
        <authorList>
            <person name="Haenel I."/>
            <person name="Hotzel H."/>
            <person name="Tomaso H."/>
            <person name="Busch A."/>
        </authorList>
    </citation>
    <scope>NUCLEOTIDE SEQUENCE [LARGE SCALE GENOMIC DNA]</scope>
    <source>
        <strain evidence="3">v</strain>
    </source>
</reference>